<dbReference type="EMBL" id="JABXJJ020000051">
    <property type="protein sequence ID" value="MDI5973748.1"/>
    <property type="molecule type" value="Genomic_DNA"/>
</dbReference>
<accession>A0AA90HAC2</accession>
<evidence type="ECO:0000256" key="1">
    <source>
        <dbReference type="SAM" id="MobiDB-lite"/>
    </source>
</evidence>
<dbReference type="AlphaFoldDB" id="A0AA90HAC2"/>
<proteinExistence type="predicted"/>
<comment type="caution">
    <text evidence="2">The sequence shown here is derived from an EMBL/GenBank/DDBJ whole genome shotgun (WGS) entry which is preliminary data.</text>
</comment>
<dbReference type="Gene3D" id="3.40.50.150">
    <property type="entry name" value="Vaccinia Virus protein VP39"/>
    <property type="match status" value="1"/>
</dbReference>
<organism evidence="2">
    <name type="scientific">Streptantibioticus silvisoli</name>
    <dbReference type="NCBI Taxonomy" id="2705255"/>
    <lineage>
        <taxon>Bacteria</taxon>
        <taxon>Bacillati</taxon>
        <taxon>Actinomycetota</taxon>
        <taxon>Actinomycetes</taxon>
        <taxon>Kitasatosporales</taxon>
        <taxon>Streptomycetaceae</taxon>
        <taxon>Streptantibioticus</taxon>
    </lineage>
</organism>
<dbReference type="SUPFAM" id="SSF53335">
    <property type="entry name" value="S-adenosyl-L-methionine-dependent methyltransferases"/>
    <property type="match status" value="1"/>
</dbReference>
<sequence>MTNKPLDDAGAAQKPLDLQQNRPHSARMYDVYLNGKTNYAVDREAAAQVAEVYPGIYTCARENRDFMHRATRVIAEEYGIRQWLDIGTGIPTSPNLHEVAQSIVPDARIVYADHDPIVLAHARALLDSTPEGRTTYVQANVTEPDTILSDPELTDTLDLTKPVALSLNALMHFVTDAMDPYGIVDHLMGALPSGSVLALSHCTPDFDPETWQKVTDIYNASGTPVQFRSKEEVTKFFDGLDLAEPGISVGHRWRPQLGHIRRSPDAEPSDALVSLWAGVGIKP</sequence>
<name>A0AA90HAC2_9ACTN</name>
<reference evidence="2" key="1">
    <citation type="submission" date="2023-05" db="EMBL/GenBank/DDBJ databases">
        <title>Streptantibioticus silvisoli sp. nov., acidotolerant actinomycetes 1 from pine litter.</title>
        <authorList>
            <person name="Swiecimska M."/>
            <person name="Golinska P."/>
            <person name="Sangal V."/>
            <person name="Wachnowicz B."/>
            <person name="Goodfellow M."/>
        </authorList>
    </citation>
    <scope>NUCLEOTIDE SEQUENCE</scope>
    <source>
        <strain evidence="2">SL13</strain>
    </source>
</reference>
<dbReference type="PIRSF" id="PIRSF017393">
    <property type="entry name" value="MTase_SAV2177"/>
    <property type="match status" value="1"/>
</dbReference>
<evidence type="ECO:0000313" key="2">
    <source>
        <dbReference type="EMBL" id="MDI5973748.1"/>
    </source>
</evidence>
<feature type="region of interest" description="Disordered" evidence="1">
    <location>
        <begin position="1"/>
        <end position="20"/>
    </location>
</feature>
<dbReference type="InterPro" id="IPR006764">
    <property type="entry name" value="SAM_dep_MeTrfase_SAV2177_type"/>
</dbReference>
<dbReference type="GO" id="GO:0008168">
    <property type="term" value="F:methyltransferase activity"/>
    <property type="evidence" value="ECO:0007669"/>
    <property type="project" value="UniProtKB-KW"/>
</dbReference>
<dbReference type="RefSeq" id="WP_271313240.1">
    <property type="nucleotide sequence ID" value="NZ_JABXJJ020000051.1"/>
</dbReference>
<gene>
    <name evidence="2" type="ORF">POF50_031160</name>
</gene>
<keyword evidence="2" id="KW-0489">Methyltransferase</keyword>
<keyword evidence="2" id="KW-0808">Transferase</keyword>
<dbReference type="GO" id="GO:0032259">
    <property type="term" value="P:methylation"/>
    <property type="evidence" value="ECO:0007669"/>
    <property type="project" value="UniProtKB-KW"/>
</dbReference>
<protein>
    <submittedName>
        <fullName evidence="2">SAM-dependent methyltransferase</fullName>
    </submittedName>
</protein>
<dbReference type="Pfam" id="PF04672">
    <property type="entry name" value="Methyltransf_19"/>
    <property type="match status" value="1"/>
</dbReference>
<dbReference type="InterPro" id="IPR029063">
    <property type="entry name" value="SAM-dependent_MTases_sf"/>
</dbReference>